<evidence type="ECO:0000256" key="2">
    <source>
        <dbReference type="ARBA" id="ARBA00022840"/>
    </source>
</evidence>
<name>A0A8X8Z4B5_SALSN</name>
<dbReference type="GO" id="GO:0005829">
    <property type="term" value="C:cytosol"/>
    <property type="evidence" value="ECO:0007669"/>
    <property type="project" value="TreeGrafter"/>
</dbReference>
<dbReference type="GO" id="GO:0005524">
    <property type="term" value="F:ATP binding"/>
    <property type="evidence" value="ECO:0007669"/>
    <property type="project" value="UniProtKB-KW"/>
</dbReference>
<dbReference type="GO" id="GO:0009702">
    <property type="term" value="F:L-arabinokinase activity"/>
    <property type="evidence" value="ECO:0007669"/>
    <property type="project" value="TreeGrafter"/>
</dbReference>
<reference evidence="3" key="1">
    <citation type="submission" date="2018-01" db="EMBL/GenBank/DDBJ databases">
        <authorList>
            <person name="Mao J.F."/>
        </authorList>
    </citation>
    <scope>NUCLEOTIDE SEQUENCE</scope>
    <source>
        <strain evidence="3">Huo1</strain>
        <tissue evidence="3">Leaf</tissue>
    </source>
</reference>
<keyword evidence="1" id="KW-0547">Nucleotide-binding</keyword>
<evidence type="ECO:0000313" key="3">
    <source>
        <dbReference type="EMBL" id="KAG6390928.1"/>
    </source>
</evidence>
<comment type="caution">
    <text evidence="3">The sequence shown here is derived from an EMBL/GenBank/DDBJ whole genome shotgun (WGS) entry which is preliminary data.</text>
</comment>
<evidence type="ECO:0000256" key="1">
    <source>
        <dbReference type="ARBA" id="ARBA00022741"/>
    </source>
</evidence>
<proteinExistence type="predicted"/>
<organism evidence="3">
    <name type="scientific">Salvia splendens</name>
    <name type="common">Scarlet sage</name>
    <dbReference type="NCBI Taxonomy" id="180675"/>
    <lineage>
        <taxon>Eukaryota</taxon>
        <taxon>Viridiplantae</taxon>
        <taxon>Streptophyta</taxon>
        <taxon>Embryophyta</taxon>
        <taxon>Tracheophyta</taxon>
        <taxon>Spermatophyta</taxon>
        <taxon>Magnoliopsida</taxon>
        <taxon>eudicotyledons</taxon>
        <taxon>Gunneridae</taxon>
        <taxon>Pentapetalae</taxon>
        <taxon>asterids</taxon>
        <taxon>lamiids</taxon>
        <taxon>Lamiales</taxon>
        <taxon>Lamiaceae</taxon>
        <taxon>Nepetoideae</taxon>
        <taxon>Mentheae</taxon>
        <taxon>Salviinae</taxon>
        <taxon>Salvia</taxon>
        <taxon>Salvia subgen. Calosphace</taxon>
        <taxon>core Calosphace</taxon>
    </lineage>
</organism>
<keyword evidence="2" id="KW-0067">ATP-binding</keyword>
<accession>A0A8X8Z4B5</accession>
<evidence type="ECO:0000313" key="4">
    <source>
        <dbReference type="Proteomes" id="UP000298416"/>
    </source>
</evidence>
<keyword evidence="4" id="KW-1185">Reference proteome</keyword>
<sequence length="327" mass="35754">MQVSFGSELSNRAPTFDMDLSEYLEDGHPISYQKARDYFAQDPAQKWAAYVAGTILVLMTELGIQFVDSISILLILLIFVASVQVELSAKAKFEGVPEGKGVSSSTAVEVATMSAVVMIDATSSGVENHVVGAPCACSSLSVGGADYGSVRIGTFIGRKMIKSMAFHNNGKGEDGMELLKAEAAMDYLSNISPHRYEERYVSGNEFIENYGHRDDPVTIIDRKLSYAVGADIQSMEIFESRSAFKALLSAAPSDDQLSALGELIYQCHYSYNGSDGTDKLGLYLGRRLLAEVPEEQFVSWGKTYQEVESKLLRIGGPIKPIFDWLCQ</sequence>
<dbReference type="GO" id="GO:0006012">
    <property type="term" value="P:galactose metabolic process"/>
    <property type="evidence" value="ECO:0007669"/>
    <property type="project" value="TreeGrafter"/>
</dbReference>
<dbReference type="AlphaFoldDB" id="A0A8X8Z4B5"/>
<dbReference type="PANTHER" id="PTHR10457:SF35">
    <property type="entry name" value="L-ARABINOKINASE"/>
    <property type="match status" value="1"/>
</dbReference>
<dbReference type="GO" id="GO:0004335">
    <property type="term" value="F:galactokinase activity"/>
    <property type="evidence" value="ECO:0007669"/>
    <property type="project" value="TreeGrafter"/>
</dbReference>
<dbReference type="Gene3D" id="3.30.230.10">
    <property type="match status" value="1"/>
</dbReference>
<dbReference type="Proteomes" id="UP000298416">
    <property type="component" value="Unassembled WGS sequence"/>
</dbReference>
<dbReference type="EMBL" id="PNBA02000019">
    <property type="protein sequence ID" value="KAG6390928.1"/>
    <property type="molecule type" value="Genomic_DNA"/>
</dbReference>
<gene>
    <name evidence="3" type="ORF">SASPL_148673</name>
</gene>
<dbReference type="PANTHER" id="PTHR10457">
    <property type="entry name" value="MEVALONATE KINASE/GALACTOKINASE"/>
    <property type="match status" value="1"/>
</dbReference>
<reference evidence="3" key="2">
    <citation type="submission" date="2020-08" db="EMBL/GenBank/DDBJ databases">
        <title>Plant Genome Project.</title>
        <authorList>
            <person name="Zhang R.-G."/>
        </authorList>
    </citation>
    <scope>NUCLEOTIDE SEQUENCE</scope>
    <source>
        <strain evidence="3">Huo1</strain>
        <tissue evidence="3">Leaf</tissue>
    </source>
</reference>
<dbReference type="InterPro" id="IPR014721">
    <property type="entry name" value="Ribsml_uS5_D2-typ_fold_subgr"/>
</dbReference>
<protein>
    <submittedName>
        <fullName evidence="3">Uncharacterized protein</fullName>
    </submittedName>
</protein>